<dbReference type="AlphaFoldDB" id="Q2N8F8"/>
<dbReference type="KEGG" id="eli:ELI_09705"/>
<dbReference type="EMBL" id="CP000157">
    <property type="protein sequence ID" value="ABC64033.1"/>
    <property type="molecule type" value="Genomic_DNA"/>
</dbReference>
<protein>
    <submittedName>
        <fullName evidence="2">Uncharacterized protein</fullName>
    </submittedName>
</protein>
<proteinExistence type="predicted"/>
<dbReference type="eggNOG" id="COG3650">
    <property type="taxonomic scope" value="Bacteria"/>
</dbReference>
<dbReference type="Proteomes" id="UP000008808">
    <property type="component" value="Chromosome"/>
</dbReference>
<keyword evidence="3" id="KW-1185">Reference proteome</keyword>
<dbReference type="STRING" id="314225.ELI_09705"/>
<accession>Q2N8F8</accession>
<organism evidence="2 3">
    <name type="scientific">Erythrobacter litoralis (strain HTCC2594)</name>
    <dbReference type="NCBI Taxonomy" id="314225"/>
    <lineage>
        <taxon>Bacteria</taxon>
        <taxon>Pseudomonadati</taxon>
        <taxon>Pseudomonadota</taxon>
        <taxon>Alphaproteobacteria</taxon>
        <taxon>Sphingomonadales</taxon>
        <taxon>Erythrobacteraceae</taxon>
        <taxon>Erythrobacter/Porphyrobacter group</taxon>
        <taxon>Erythrobacter</taxon>
    </lineage>
</organism>
<gene>
    <name evidence="2" type="ordered locus">ELI_09705</name>
</gene>
<evidence type="ECO:0000256" key="1">
    <source>
        <dbReference type="SAM" id="MobiDB-lite"/>
    </source>
</evidence>
<name>Q2N8F8_ERYLH</name>
<evidence type="ECO:0000313" key="3">
    <source>
        <dbReference type="Proteomes" id="UP000008808"/>
    </source>
</evidence>
<dbReference type="HOGENOM" id="CLU_129881_0_0_5"/>
<evidence type="ECO:0000313" key="2">
    <source>
        <dbReference type="EMBL" id="ABC64033.1"/>
    </source>
</evidence>
<dbReference type="RefSeq" id="WP_011414861.1">
    <property type="nucleotide sequence ID" value="NC_007722.1"/>
</dbReference>
<sequence>MLIACQQGGEPAAPGTAPEGFTGIGPEEVIRFGGTEPFWGGSIDGGRLTYTTPENIDGTVIGVDRFTGQGGLGFSGTLGGESFDMTITPGECSDGMSDRTYPYVAILQIGDGQRAGCAHTDSQPYVEDVPQ</sequence>
<reference evidence="3" key="1">
    <citation type="journal article" date="2009" name="J. Bacteriol.">
        <title>Complete genome sequence of Erythrobacter litoralis HTCC2594.</title>
        <authorList>
            <person name="Oh H.M."/>
            <person name="Giovannoni S.J."/>
            <person name="Ferriera S."/>
            <person name="Johnson J."/>
            <person name="Cho J.C."/>
        </authorList>
    </citation>
    <scope>NUCLEOTIDE SEQUENCE [LARGE SCALE GENOMIC DNA]</scope>
    <source>
        <strain evidence="3">HTCC2594</strain>
    </source>
</reference>
<feature type="region of interest" description="Disordered" evidence="1">
    <location>
        <begin position="1"/>
        <end position="20"/>
    </location>
</feature>